<name>A0A9D3V9A3_9ROSI</name>
<accession>A0A9D3V9A3</accession>
<dbReference type="Proteomes" id="UP000828251">
    <property type="component" value="Unassembled WGS sequence"/>
</dbReference>
<proteinExistence type="predicted"/>
<gene>
    <name evidence="1" type="ORF">J1N35_026872</name>
</gene>
<keyword evidence="2" id="KW-1185">Reference proteome</keyword>
<protein>
    <submittedName>
        <fullName evidence="1">Uncharacterized protein</fullName>
    </submittedName>
</protein>
<comment type="caution">
    <text evidence="1">The sequence shown here is derived from an EMBL/GenBank/DDBJ whole genome shotgun (WGS) entry which is preliminary data.</text>
</comment>
<dbReference type="AlphaFoldDB" id="A0A9D3V9A3"/>
<organism evidence="1 2">
    <name type="scientific">Gossypium stocksii</name>
    <dbReference type="NCBI Taxonomy" id="47602"/>
    <lineage>
        <taxon>Eukaryota</taxon>
        <taxon>Viridiplantae</taxon>
        <taxon>Streptophyta</taxon>
        <taxon>Embryophyta</taxon>
        <taxon>Tracheophyta</taxon>
        <taxon>Spermatophyta</taxon>
        <taxon>Magnoliopsida</taxon>
        <taxon>eudicotyledons</taxon>
        <taxon>Gunneridae</taxon>
        <taxon>Pentapetalae</taxon>
        <taxon>rosids</taxon>
        <taxon>malvids</taxon>
        <taxon>Malvales</taxon>
        <taxon>Malvaceae</taxon>
        <taxon>Malvoideae</taxon>
        <taxon>Gossypium</taxon>
    </lineage>
</organism>
<evidence type="ECO:0000313" key="1">
    <source>
        <dbReference type="EMBL" id="KAH1074544.1"/>
    </source>
</evidence>
<evidence type="ECO:0000313" key="2">
    <source>
        <dbReference type="Proteomes" id="UP000828251"/>
    </source>
</evidence>
<sequence length="65" mass="7303">MAIQLVENVHCHKNIDLVDQSVKETLLKMLEMRQTNMKPVQLLVRLPLVREVGCISNCGKSGDAN</sequence>
<reference evidence="1 2" key="1">
    <citation type="journal article" date="2021" name="Plant Biotechnol. J.">
        <title>Multi-omics assisted identification of the key and species-specific regulatory components of drought-tolerant mechanisms in Gossypium stocksii.</title>
        <authorList>
            <person name="Yu D."/>
            <person name="Ke L."/>
            <person name="Zhang D."/>
            <person name="Wu Y."/>
            <person name="Sun Y."/>
            <person name="Mei J."/>
            <person name="Sun J."/>
            <person name="Sun Y."/>
        </authorList>
    </citation>
    <scope>NUCLEOTIDE SEQUENCE [LARGE SCALE GENOMIC DNA]</scope>
    <source>
        <strain evidence="2">cv. E1</strain>
        <tissue evidence="1">Leaf</tissue>
    </source>
</reference>
<dbReference type="EMBL" id="JAIQCV010000008">
    <property type="protein sequence ID" value="KAH1074544.1"/>
    <property type="molecule type" value="Genomic_DNA"/>
</dbReference>